<dbReference type="Pfam" id="PF09509">
    <property type="entry name" value="Hypoth_Ymh"/>
    <property type="match status" value="1"/>
</dbReference>
<evidence type="ECO:0000313" key="3">
    <source>
        <dbReference type="Proteomes" id="UP000018159"/>
    </source>
</evidence>
<feature type="domain" description="Conserved hypothetical protein CHP02391" evidence="1">
    <location>
        <begin position="109"/>
        <end position="227"/>
    </location>
</feature>
<dbReference type="RefSeq" id="WP_155991226.1">
    <property type="nucleotide sequence ID" value="NZ_CBTY010000006.1"/>
</dbReference>
<dbReference type="InterPro" id="IPR012654">
    <property type="entry name" value="CHP02391"/>
</dbReference>
<evidence type="ECO:0000259" key="1">
    <source>
        <dbReference type="Pfam" id="PF09509"/>
    </source>
</evidence>
<organism evidence="2 3">
    <name type="scientific">Candidatus Nitrosotenuis uzonensis</name>
    <dbReference type="NCBI Taxonomy" id="1407055"/>
    <lineage>
        <taxon>Archaea</taxon>
        <taxon>Nitrososphaerota</taxon>
        <taxon>Candidatus Nitrosotenuis</taxon>
    </lineage>
</organism>
<dbReference type="NCBIfam" id="TIGR02391">
    <property type="entry name" value="hypoth_ymh"/>
    <property type="match status" value="1"/>
</dbReference>
<dbReference type="Proteomes" id="UP000018159">
    <property type="component" value="Unassembled WGS sequence"/>
</dbReference>
<protein>
    <recommendedName>
        <fullName evidence="1">Conserved hypothetical protein CHP02391 domain-containing protein</fullName>
    </recommendedName>
</protein>
<dbReference type="STRING" id="1407055.NITUZ_140228"/>
<sequence>MTDIAKFRKIIGEIKTLKKLHWKDPKTSVWISKVLRYLKNEFGEDSDYYKQFYRATHGPVAVSSGTPDHVFQQSHLERLERYGGYLKAFLEELQEEDPIQESKFPKELKLHPKIVAVSEKLYRNKHYSQAIFEAVKVLEMEIKTKSRIRDKIGVNLVNHVFNKDHPTIKIVEGDESAQIDEREGFRFLYMGAFLGIKDPKSHSTPNLEDSAKALEYIAFLSLLMKRLDEASV</sequence>
<evidence type="ECO:0000313" key="2">
    <source>
        <dbReference type="EMBL" id="CDI05153.1"/>
    </source>
</evidence>
<dbReference type="AlphaFoldDB" id="V6ARX0"/>
<comment type="caution">
    <text evidence="2">The sequence shown here is derived from an EMBL/GenBank/DDBJ whole genome shotgun (WGS) entry which is preliminary data.</text>
</comment>
<reference evidence="2 3" key="1">
    <citation type="journal article" date="2013" name="PLoS ONE">
        <title>Enrichment and Genome Sequence of the Group I.1a Ammonia-Oxidizing Archaeon ?Ca. Nitrosotenuis uzonensis? Representing a Clade Globally.</title>
        <authorList>
            <person name="Lebedeva E.V."/>
            <person name="Hatzenpichler R."/>
            <person name="Pelletier E."/>
            <person name="Schuster N."/>
            <person name="Hauzmayer S."/>
            <person name="Bulaev A."/>
            <person name="Grigor'eva N.V."/>
            <person name="Galushko A."/>
            <person name="Schmid M."/>
            <person name="Palatinszky M."/>
            <person name="Le Paslier D."/>
            <person name="Daims H."/>
            <person name="Wagner M."/>
        </authorList>
    </citation>
    <scope>NUCLEOTIDE SEQUENCE [LARGE SCALE GENOMIC DNA]</scope>
    <source>
        <strain evidence="2 3">N4</strain>
    </source>
</reference>
<accession>V6ARX0</accession>
<gene>
    <name evidence="2" type="ORF">NITUZ_140228</name>
</gene>
<dbReference type="OrthoDB" id="275426at2157"/>
<name>V6ARX0_9ARCH</name>
<dbReference type="EMBL" id="CBTY010000006">
    <property type="protein sequence ID" value="CDI05153.1"/>
    <property type="molecule type" value="Genomic_DNA"/>
</dbReference>
<keyword evidence="3" id="KW-1185">Reference proteome</keyword>
<proteinExistence type="predicted"/>